<dbReference type="EMBL" id="CP011058">
    <property type="protein sequence ID" value="AJY76490.1"/>
    <property type="molecule type" value="Genomic_DNA"/>
</dbReference>
<keyword evidence="1" id="KW-0732">Signal</keyword>
<evidence type="ECO:0000313" key="2">
    <source>
        <dbReference type="EMBL" id="AJY76490.1"/>
    </source>
</evidence>
<dbReference type="Proteomes" id="UP000032633">
    <property type="component" value="Chromosome"/>
</dbReference>
<sequence length="258" mass="28563">MRWVKRMGQTLFVLLIMLAAAGCGAMEQGEVNPYSQGDAPESVSGNKAEPCKAIIDWVDFLMINNIKYDHNYDGTKEVTAEQLGDKVGEVSYMLNEHACTDHVEKNGDAAFLPIGTVIYAMKGYKPEFRVVADNKIYEVRDNPNAATMGDLLDINGRVEKVSLESGKDGSPIGDFSEEASYEFIQELLPLSHVGFDAVYKKIKPEAGIFLRVHLQDGTSFRMVFYPKANAFTDGAFGTERLKELIMTQRELIKAAAGM</sequence>
<evidence type="ECO:0000313" key="3">
    <source>
        <dbReference type="Proteomes" id="UP000032633"/>
    </source>
</evidence>
<dbReference type="RefSeq" id="WP_045671916.1">
    <property type="nucleotide sequence ID" value="NZ_CP011058.1"/>
</dbReference>
<dbReference type="AlphaFoldDB" id="A0A0D5NMU6"/>
<evidence type="ECO:0008006" key="4">
    <source>
        <dbReference type="Google" id="ProtNLM"/>
    </source>
</evidence>
<keyword evidence="3" id="KW-1185">Reference proteome</keyword>
<dbReference type="OrthoDB" id="2567404at2"/>
<dbReference type="STRING" id="1126833.VN24_20355"/>
<accession>A0A0D5NMU6</accession>
<proteinExistence type="predicted"/>
<reference evidence="2 3" key="1">
    <citation type="journal article" date="2015" name="J. Biotechnol.">
        <title>Complete genome sequence of Paenibacillus beijingensis 7188(T) (=DSM 24997(T)), a novel rhizobacterium from jujube garden soil.</title>
        <authorList>
            <person name="Kwak Y."/>
            <person name="Shin J.H."/>
        </authorList>
    </citation>
    <scope>NUCLEOTIDE SEQUENCE [LARGE SCALE GENOMIC DNA]</scope>
    <source>
        <strain evidence="2 3">DSM 24997</strain>
    </source>
</reference>
<gene>
    <name evidence="2" type="ORF">VN24_20355</name>
</gene>
<evidence type="ECO:0000256" key="1">
    <source>
        <dbReference type="SAM" id="SignalP"/>
    </source>
</evidence>
<feature type="signal peptide" evidence="1">
    <location>
        <begin position="1"/>
        <end position="25"/>
    </location>
</feature>
<name>A0A0D5NMU6_9BACL</name>
<organism evidence="2 3">
    <name type="scientific">Paenibacillus beijingensis</name>
    <dbReference type="NCBI Taxonomy" id="1126833"/>
    <lineage>
        <taxon>Bacteria</taxon>
        <taxon>Bacillati</taxon>
        <taxon>Bacillota</taxon>
        <taxon>Bacilli</taxon>
        <taxon>Bacillales</taxon>
        <taxon>Paenibacillaceae</taxon>
        <taxon>Paenibacillus</taxon>
    </lineage>
</organism>
<protein>
    <recommendedName>
        <fullName evidence="4">Lipoprotein</fullName>
    </recommendedName>
</protein>
<dbReference type="PROSITE" id="PS51257">
    <property type="entry name" value="PROKAR_LIPOPROTEIN"/>
    <property type="match status" value="1"/>
</dbReference>
<dbReference type="PATRIC" id="fig|1126833.4.peg.4479"/>
<dbReference type="HOGENOM" id="CLU_095308_0_0_9"/>
<reference evidence="3" key="2">
    <citation type="submission" date="2015-03" db="EMBL/GenBank/DDBJ databases">
        <title>Genome sequence of Paenibacillus beijingensis strain DSM 24997T.</title>
        <authorList>
            <person name="Kwak Y."/>
            <person name="Shin J.-H."/>
        </authorList>
    </citation>
    <scope>NUCLEOTIDE SEQUENCE [LARGE SCALE GENOMIC DNA]</scope>
    <source>
        <strain evidence="3">DSM 24997</strain>
    </source>
</reference>
<dbReference type="KEGG" id="pbj:VN24_20355"/>
<feature type="chain" id="PRO_5039529335" description="Lipoprotein" evidence="1">
    <location>
        <begin position="26"/>
        <end position="258"/>
    </location>
</feature>